<accession>A0A512DIF9</accession>
<evidence type="ECO:0000313" key="2">
    <source>
        <dbReference type="Proteomes" id="UP000321523"/>
    </source>
</evidence>
<organism evidence="1 2">
    <name type="scientific">Skermanella aerolata</name>
    <dbReference type="NCBI Taxonomy" id="393310"/>
    <lineage>
        <taxon>Bacteria</taxon>
        <taxon>Pseudomonadati</taxon>
        <taxon>Pseudomonadota</taxon>
        <taxon>Alphaproteobacteria</taxon>
        <taxon>Rhodospirillales</taxon>
        <taxon>Azospirillaceae</taxon>
        <taxon>Skermanella</taxon>
    </lineage>
</organism>
<comment type="caution">
    <text evidence="1">The sequence shown here is derived from an EMBL/GenBank/DDBJ whole genome shotgun (WGS) entry which is preliminary data.</text>
</comment>
<reference evidence="1 2" key="1">
    <citation type="submission" date="2019-07" db="EMBL/GenBank/DDBJ databases">
        <title>Whole genome shotgun sequence of Skermanella aerolata NBRC 106429.</title>
        <authorList>
            <person name="Hosoyama A."/>
            <person name="Uohara A."/>
            <person name="Ohji S."/>
            <person name="Ichikawa N."/>
        </authorList>
    </citation>
    <scope>NUCLEOTIDE SEQUENCE [LARGE SCALE GENOMIC DNA]</scope>
    <source>
        <strain evidence="1 2">NBRC 106429</strain>
    </source>
</reference>
<name>A0A512DIF9_9PROT</name>
<keyword evidence="2" id="KW-1185">Reference proteome</keyword>
<gene>
    <name evidence="1" type="ORF">SAE02_04170</name>
</gene>
<evidence type="ECO:0000313" key="1">
    <source>
        <dbReference type="EMBL" id="GEO36269.1"/>
    </source>
</evidence>
<sequence>MLKIRNIVKNGYPVSAAVFQGRDQVVGDRVVVDDEADMHGRHCVQPGIIQTGGQLMSGGLLIVHMHGSALTLGARSRLAGHREG</sequence>
<dbReference type="EMBL" id="BJYZ01000002">
    <property type="protein sequence ID" value="GEO36269.1"/>
    <property type="molecule type" value="Genomic_DNA"/>
</dbReference>
<protein>
    <submittedName>
        <fullName evidence="1">Uncharacterized protein</fullName>
    </submittedName>
</protein>
<proteinExistence type="predicted"/>
<dbReference type="Proteomes" id="UP000321523">
    <property type="component" value="Unassembled WGS sequence"/>
</dbReference>
<dbReference type="AlphaFoldDB" id="A0A512DIF9"/>